<evidence type="ECO:0000259" key="7">
    <source>
        <dbReference type="Pfam" id="PF01628"/>
    </source>
</evidence>
<evidence type="ECO:0000256" key="6">
    <source>
        <dbReference type="SAM" id="MobiDB-lite"/>
    </source>
</evidence>
<keyword evidence="3 5" id="KW-0346">Stress response</keyword>
<keyword evidence="1 5" id="KW-0678">Repressor</keyword>
<dbReference type="SUPFAM" id="SSF46785">
    <property type="entry name" value="Winged helix' DNA-binding domain"/>
    <property type="match status" value="1"/>
</dbReference>
<evidence type="ECO:0000256" key="5">
    <source>
        <dbReference type="HAMAP-Rule" id="MF_00081"/>
    </source>
</evidence>
<feature type="compositionally biased region" description="Polar residues" evidence="6">
    <location>
        <begin position="89"/>
        <end position="107"/>
    </location>
</feature>
<dbReference type="Gene3D" id="1.10.10.10">
    <property type="entry name" value="Winged helix-like DNA-binding domain superfamily/Winged helix DNA-binding domain"/>
    <property type="match status" value="1"/>
</dbReference>
<feature type="domain" description="Heat-inducible transcription repressor HrcA C-terminal" evidence="7">
    <location>
        <begin position="151"/>
        <end position="281"/>
    </location>
</feature>
<organism evidence="9 10">
    <name type="scientific">Candidatus Nanosyncoccus nanoralicus</name>
    <dbReference type="NCBI Taxonomy" id="2171996"/>
    <lineage>
        <taxon>Bacteria</taxon>
        <taxon>Candidatus Saccharimonadota</taxon>
        <taxon>Candidatus Nanosyncoccalia</taxon>
        <taxon>Candidatus Nanosyncoccales</taxon>
        <taxon>Candidatus Nanosyncoccaceae</taxon>
        <taxon>Candidatus Nanosyncoccus</taxon>
    </lineage>
</organism>
<dbReference type="PANTHER" id="PTHR34824">
    <property type="entry name" value="HEAT-INDUCIBLE TRANSCRIPTION REPRESSOR HRCA"/>
    <property type="match status" value="1"/>
</dbReference>
<dbReference type="Proteomes" id="UP001191004">
    <property type="component" value="Unassembled WGS sequence"/>
</dbReference>
<sequence>MEKQPQIHLTDRQQSILFAIIEEYAEMAAPVGSVTLAKLFDVSSATIRSEMARLEELGLIASPHTSAGRIPTDAGYRFYVNNLVERENLSSANSSESDTDFNVPSQEDYNEEESDPAYLDDSVSLYLDSSYRRISPSRALSSGQQDRNRGLHALEVRINSQAQAEYAIRTAVDMLVELTGNLGLATIGNQLYLSGISKLFSQPEFTDYQRIQNVSKLLDNLEPWLREARPGQPLNIFIGRENPIGKNSDVSLIISKFRSPYSDSSYIGILGPTRQNYAQVMSLVRHAGQYLENMY</sequence>
<accession>A0ABY0FMY7</accession>
<comment type="similarity">
    <text evidence="5">Belongs to the HrcA family.</text>
</comment>
<dbReference type="InterPro" id="IPR002571">
    <property type="entry name" value="HrcA"/>
</dbReference>
<dbReference type="InterPro" id="IPR005104">
    <property type="entry name" value="WHTH_HrcA_DNA-bd"/>
</dbReference>
<evidence type="ECO:0000256" key="3">
    <source>
        <dbReference type="ARBA" id="ARBA00023016"/>
    </source>
</evidence>
<dbReference type="Pfam" id="PF03444">
    <property type="entry name" value="WHD_HrcA"/>
    <property type="match status" value="1"/>
</dbReference>
<keyword evidence="2 5" id="KW-0805">Transcription regulation</keyword>
<dbReference type="InterPro" id="IPR036390">
    <property type="entry name" value="WH_DNA-bd_sf"/>
</dbReference>
<keyword evidence="4 5" id="KW-0804">Transcription</keyword>
<feature type="domain" description="Winged helix-turn-helix transcription repressor HrcA DNA-binding" evidence="8">
    <location>
        <begin position="9"/>
        <end position="77"/>
    </location>
</feature>
<comment type="function">
    <text evidence="5">Negative regulator of class I heat shock genes (grpE-dnaK-dnaJ and groELS operons). Prevents heat-shock induction of these operons.</text>
</comment>
<dbReference type="EMBL" id="PRLL01000001">
    <property type="protein sequence ID" value="RYC74042.1"/>
    <property type="molecule type" value="Genomic_DNA"/>
</dbReference>
<dbReference type="RefSeq" id="WP_206660619.1">
    <property type="nucleotide sequence ID" value="NZ_PRLL01000001.1"/>
</dbReference>
<dbReference type="HAMAP" id="MF_00081">
    <property type="entry name" value="HrcA"/>
    <property type="match status" value="1"/>
</dbReference>
<evidence type="ECO:0000256" key="2">
    <source>
        <dbReference type="ARBA" id="ARBA00023015"/>
    </source>
</evidence>
<dbReference type="PANTHER" id="PTHR34824:SF1">
    <property type="entry name" value="HEAT-INDUCIBLE TRANSCRIPTION REPRESSOR HRCA"/>
    <property type="match status" value="1"/>
</dbReference>
<protein>
    <recommendedName>
        <fullName evidence="5">Heat-inducible transcription repressor HrcA</fullName>
    </recommendedName>
</protein>
<dbReference type="InterPro" id="IPR021153">
    <property type="entry name" value="HrcA_C"/>
</dbReference>
<evidence type="ECO:0000313" key="9">
    <source>
        <dbReference type="EMBL" id="RYC74042.1"/>
    </source>
</evidence>
<dbReference type="SUPFAM" id="SSF55781">
    <property type="entry name" value="GAF domain-like"/>
    <property type="match status" value="1"/>
</dbReference>
<gene>
    <name evidence="5 9" type="primary">hrcA</name>
    <name evidence="9" type="ORF">G3KMM_00090</name>
</gene>
<evidence type="ECO:0000313" key="10">
    <source>
        <dbReference type="Proteomes" id="UP001191004"/>
    </source>
</evidence>
<feature type="region of interest" description="Disordered" evidence="6">
    <location>
        <begin position="89"/>
        <end position="116"/>
    </location>
</feature>
<dbReference type="Gene3D" id="3.30.450.40">
    <property type="match status" value="1"/>
</dbReference>
<dbReference type="InterPro" id="IPR036388">
    <property type="entry name" value="WH-like_DNA-bd_sf"/>
</dbReference>
<proteinExistence type="inferred from homology"/>
<dbReference type="Pfam" id="PF01628">
    <property type="entry name" value="HrcA"/>
    <property type="match status" value="1"/>
</dbReference>
<reference evidence="9 10" key="2">
    <citation type="journal article" date="2020" name="Cell Rep.">
        <title>Acquisition and Adaptation of Ultra-small Parasitic Reduced Genome Bacteria to Mammalian Hosts.</title>
        <authorList>
            <person name="McLean J.S."/>
            <person name="Bor B."/>
            <person name="Kerns K.A."/>
            <person name="Liu Q."/>
            <person name="To T.T."/>
            <person name="Solden L."/>
            <person name="Hendrickson E.L."/>
            <person name="Wrighton K."/>
            <person name="Shi W."/>
            <person name="He X."/>
        </authorList>
    </citation>
    <scope>NUCLEOTIDE SEQUENCE [LARGE SCALE GENOMIC DNA]</scope>
    <source>
        <strain evidence="9 10">TM7_KMM_G3_1_HOT_351</strain>
    </source>
</reference>
<reference evidence="9 10" key="1">
    <citation type="journal article" date="2018" name="bioRxiv">
        <title>Evidence of independent acquisition and adaption of ultra-small bacteria to human hosts across the highly diverse yet reduced genomes of the phylum Saccharibacteria.</title>
        <authorList>
            <person name="McLean J.S."/>
            <person name="Bor B."/>
            <person name="To T.T."/>
            <person name="Liu Q."/>
            <person name="Kearns K.A."/>
            <person name="Solden L.M."/>
            <person name="Wrighton K.C."/>
            <person name="He X."/>
            <person name="Shi W."/>
        </authorList>
    </citation>
    <scope>NUCLEOTIDE SEQUENCE [LARGE SCALE GENOMIC DNA]</scope>
    <source>
        <strain evidence="9 10">TM7_KMM_G3_1_HOT_351</strain>
    </source>
</reference>
<dbReference type="PIRSF" id="PIRSF005485">
    <property type="entry name" value="HrcA"/>
    <property type="match status" value="1"/>
</dbReference>
<evidence type="ECO:0000259" key="8">
    <source>
        <dbReference type="Pfam" id="PF03444"/>
    </source>
</evidence>
<keyword evidence="10" id="KW-1185">Reference proteome</keyword>
<dbReference type="InterPro" id="IPR029016">
    <property type="entry name" value="GAF-like_dom_sf"/>
</dbReference>
<evidence type="ECO:0000256" key="1">
    <source>
        <dbReference type="ARBA" id="ARBA00022491"/>
    </source>
</evidence>
<name>A0ABY0FMY7_9BACT</name>
<evidence type="ECO:0000256" key="4">
    <source>
        <dbReference type="ARBA" id="ARBA00023163"/>
    </source>
</evidence>
<comment type="caution">
    <text evidence="9">The sequence shown here is derived from an EMBL/GenBank/DDBJ whole genome shotgun (WGS) entry which is preliminary data.</text>
</comment>